<accession>A0A183CII5</accession>
<reference evidence="3" key="2">
    <citation type="submission" date="2016-06" db="UniProtKB">
        <authorList>
            <consortium name="WormBaseParasite"/>
        </authorList>
    </citation>
    <scope>IDENTIFICATION</scope>
</reference>
<dbReference type="Proteomes" id="UP000050741">
    <property type="component" value="Unassembled WGS sequence"/>
</dbReference>
<keyword evidence="2" id="KW-1185">Reference proteome</keyword>
<dbReference type="AlphaFoldDB" id="A0A183CII5"/>
<sequence length="79" mass="8247">MLKLGLVPDPSGAEKSGSGGTGICACNSSAGGWRTFLCVCTQFLELVLKLLDTGHARASAVGLRRSARRICLGKMIKLP</sequence>
<reference evidence="2" key="1">
    <citation type="submission" date="2014-05" db="EMBL/GenBank/DDBJ databases">
        <title>The genome and life-stage specific transcriptomes of Globodera pallida elucidate key aspects of plant parasitism by a cyst nematode.</title>
        <authorList>
            <person name="Cotton J.A."/>
            <person name="Lilley C.J."/>
            <person name="Jones L.M."/>
            <person name="Kikuchi T."/>
            <person name="Reid A.J."/>
            <person name="Thorpe P."/>
            <person name="Tsai I.J."/>
            <person name="Beasley H."/>
            <person name="Blok V."/>
            <person name="Cock P.J.A."/>
            <person name="Van den Akker S.E."/>
            <person name="Holroyd N."/>
            <person name="Hunt M."/>
            <person name="Mantelin S."/>
            <person name="Naghra H."/>
            <person name="Pain A."/>
            <person name="Palomares-Rius J.E."/>
            <person name="Zarowiecki M."/>
            <person name="Berriman M."/>
            <person name="Jones J.T."/>
            <person name="Urwin P.E."/>
        </authorList>
    </citation>
    <scope>NUCLEOTIDE SEQUENCE [LARGE SCALE GENOMIC DNA]</scope>
    <source>
        <strain evidence="2">Lindley</strain>
    </source>
</reference>
<dbReference type="WBParaSite" id="GPLIN_001269100">
    <property type="protein sequence ID" value="GPLIN_001269100"/>
    <property type="gene ID" value="GPLIN_001269100"/>
</dbReference>
<evidence type="ECO:0000313" key="2">
    <source>
        <dbReference type="Proteomes" id="UP000050741"/>
    </source>
</evidence>
<dbReference type="PROSITE" id="PS51257">
    <property type="entry name" value="PROKAR_LIPOPROTEIN"/>
    <property type="match status" value="1"/>
</dbReference>
<evidence type="ECO:0000256" key="1">
    <source>
        <dbReference type="SAM" id="MobiDB-lite"/>
    </source>
</evidence>
<evidence type="ECO:0000313" key="3">
    <source>
        <dbReference type="WBParaSite" id="GPLIN_001269100"/>
    </source>
</evidence>
<organism evidence="2 3">
    <name type="scientific">Globodera pallida</name>
    <name type="common">Potato cyst nematode worm</name>
    <name type="synonym">Heterodera pallida</name>
    <dbReference type="NCBI Taxonomy" id="36090"/>
    <lineage>
        <taxon>Eukaryota</taxon>
        <taxon>Metazoa</taxon>
        <taxon>Ecdysozoa</taxon>
        <taxon>Nematoda</taxon>
        <taxon>Chromadorea</taxon>
        <taxon>Rhabditida</taxon>
        <taxon>Tylenchina</taxon>
        <taxon>Tylenchomorpha</taxon>
        <taxon>Tylenchoidea</taxon>
        <taxon>Heteroderidae</taxon>
        <taxon>Heteroderinae</taxon>
        <taxon>Globodera</taxon>
    </lineage>
</organism>
<protein>
    <submittedName>
        <fullName evidence="3">Uncharacterized protein</fullName>
    </submittedName>
</protein>
<name>A0A183CII5_GLOPA</name>
<proteinExistence type="predicted"/>
<feature type="region of interest" description="Disordered" evidence="1">
    <location>
        <begin position="1"/>
        <end position="20"/>
    </location>
</feature>